<protein>
    <recommendedName>
        <fullName evidence="9">Sodium/glucose cotransporter 4</fullName>
    </recommendedName>
</protein>
<feature type="transmembrane region" description="Helical" evidence="7">
    <location>
        <begin position="52"/>
        <end position="71"/>
    </location>
</feature>
<evidence type="ECO:0000256" key="4">
    <source>
        <dbReference type="ARBA" id="ARBA00022989"/>
    </source>
</evidence>
<sequence length="546" mass="60163">MFAGALFIQEAIGQSSPEWLYFSVLILLAIAAIFTMAGGLTAVMWTDFVQTILMVLGALVLTGIAFSRVGGYEQLVYKYPLALPSKLAFDTNNKTCNAPPPYAFNLMRPIVGSDLPWTGIVFGLTILAIWCWCTDQVIVQRTLASRNIIHAKAGCILGGWLKFLPLWLLVFPGMIARVLFPEEVGCVDPETCKKFCGSAAGCTNKAYVKLVLELLPDGLRGLMLAVMMAALMSSLTSIFNSSSTIFTMDIWACVRRNAWKKRSPRLVEIEQLIVGRISVLVLVIISVVWIPVIQNSTSSQLFVYIQSITSFLAPPLTAVYILAVFWTRTNEPGAFWGLMIGLVVGLLRFVLEFAYVIPPCGSGGQCACSTEPDPRPEIIKRLVGDVHFLHFSILLCVFTAIVTVSVSLLTQPIPDKCVSRMMPLHRLTYWTRFSDVPRVTTREWRDEERLNASHEPAVSYTCSSGEAVKINAKCAENLQGQALPGVITTCNGIRLTESSFRGHTALAASVGQTLRCRRQGGRRKRYVNFAAVLCIVGATFLWGFYA</sequence>
<dbReference type="EMBL" id="JQDR03007483">
    <property type="protein sequence ID" value="KAA0198526.1"/>
    <property type="molecule type" value="Genomic_DNA"/>
</dbReference>
<reference evidence="8" key="3">
    <citation type="submission" date="2019-06" db="EMBL/GenBank/DDBJ databases">
        <authorList>
            <person name="Poynton C."/>
            <person name="Hasenbein S."/>
            <person name="Benoit J.B."/>
            <person name="Sepulveda M.S."/>
            <person name="Poelchau M.F."/>
            <person name="Murali S.C."/>
            <person name="Chen S."/>
            <person name="Glastad K.M."/>
            <person name="Werren J.H."/>
            <person name="Vineis J.H."/>
            <person name="Bowen J.L."/>
            <person name="Friedrich M."/>
            <person name="Jones J."/>
            <person name="Robertson H.M."/>
            <person name="Feyereisen R."/>
            <person name="Mechler-Hickson A."/>
            <person name="Mathers N."/>
            <person name="Lee C.E."/>
            <person name="Colbourne J.K."/>
            <person name="Biales A."/>
            <person name="Johnston J.S."/>
            <person name="Wellborn G.A."/>
            <person name="Rosendale A.J."/>
            <person name="Cridge A.G."/>
            <person name="Munoz-Torres M.C."/>
            <person name="Bain P.A."/>
            <person name="Manny A.R."/>
            <person name="Major K.M."/>
            <person name="Lambert F.N."/>
            <person name="Vulpe C.D."/>
            <person name="Tuck P."/>
            <person name="Blalock B.J."/>
            <person name="Lin Y.-Y."/>
            <person name="Smith M.E."/>
            <person name="Ochoa-Acuna H."/>
            <person name="Chen M.-J.M."/>
            <person name="Childers C.P."/>
            <person name="Qu J."/>
            <person name="Dugan S."/>
            <person name="Lee S.L."/>
            <person name="Chao H."/>
            <person name="Dinh H."/>
            <person name="Han Y."/>
            <person name="Doddapaneni H."/>
            <person name="Worley K.C."/>
            <person name="Muzny D.M."/>
            <person name="Gibbs R.A."/>
            <person name="Richards S."/>
        </authorList>
    </citation>
    <scope>NUCLEOTIDE SEQUENCE</scope>
    <source>
        <strain evidence="8">HAZT.00-mixed</strain>
        <tissue evidence="8">Whole organism</tissue>
    </source>
</reference>
<evidence type="ECO:0000256" key="2">
    <source>
        <dbReference type="ARBA" id="ARBA00006434"/>
    </source>
</evidence>
<dbReference type="GO" id="GO:0005886">
    <property type="term" value="C:plasma membrane"/>
    <property type="evidence" value="ECO:0007669"/>
    <property type="project" value="TreeGrafter"/>
</dbReference>
<reference evidence="8" key="1">
    <citation type="submission" date="2014-08" db="EMBL/GenBank/DDBJ databases">
        <authorList>
            <person name="Murali S."/>
            <person name="Richards S."/>
            <person name="Bandaranaike D."/>
            <person name="Bellair M."/>
            <person name="Blankenburg K."/>
            <person name="Chao H."/>
            <person name="Dinh H."/>
            <person name="Doddapaneni H."/>
            <person name="Dugan-Rocha S."/>
            <person name="Elkadiri S."/>
            <person name="Gnanaolivu R."/>
            <person name="Hughes D."/>
            <person name="Lee S."/>
            <person name="Li M."/>
            <person name="Ming W."/>
            <person name="Munidasa M."/>
            <person name="Muniz J."/>
            <person name="Nguyen L."/>
            <person name="Osuji N."/>
            <person name="Pu L.-L."/>
            <person name="Puazo M."/>
            <person name="Skinner E."/>
            <person name="Qu C."/>
            <person name="Quiroz J."/>
            <person name="Raj R."/>
            <person name="Weissenberger G."/>
            <person name="Xin Y."/>
            <person name="Zou X."/>
            <person name="Han Y."/>
            <person name="Worley K."/>
            <person name="Muzny D."/>
            <person name="Gibbs R."/>
        </authorList>
    </citation>
    <scope>NUCLEOTIDE SEQUENCE</scope>
    <source>
        <strain evidence="8">HAZT.00-mixed</strain>
        <tissue evidence="8">Whole organism</tissue>
    </source>
</reference>
<dbReference type="PANTHER" id="PTHR11819:SF195">
    <property type="entry name" value="SODIUM_GLUCOSE COTRANSPORTER 4"/>
    <property type="match status" value="1"/>
</dbReference>
<feature type="transmembrane region" description="Helical" evidence="7">
    <location>
        <begin position="333"/>
        <end position="351"/>
    </location>
</feature>
<reference evidence="8" key="2">
    <citation type="journal article" date="2018" name="Environ. Sci. Technol.">
        <title>The Toxicogenome of Hyalella azteca: A Model for Sediment Ecotoxicology and Evolutionary Toxicology.</title>
        <authorList>
            <person name="Poynton H.C."/>
            <person name="Hasenbein S."/>
            <person name="Benoit J.B."/>
            <person name="Sepulveda M.S."/>
            <person name="Poelchau M.F."/>
            <person name="Hughes D.S.T."/>
            <person name="Murali S.C."/>
            <person name="Chen S."/>
            <person name="Glastad K.M."/>
            <person name="Goodisman M.A.D."/>
            <person name="Werren J.H."/>
            <person name="Vineis J.H."/>
            <person name="Bowen J.L."/>
            <person name="Friedrich M."/>
            <person name="Jones J."/>
            <person name="Robertson H.M."/>
            <person name="Feyereisen R."/>
            <person name="Mechler-Hickson A."/>
            <person name="Mathers N."/>
            <person name="Lee C.E."/>
            <person name="Colbourne J.K."/>
            <person name="Biales A."/>
            <person name="Johnston J.S."/>
            <person name="Wellborn G.A."/>
            <person name="Rosendale A.J."/>
            <person name="Cridge A.G."/>
            <person name="Munoz-Torres M.C."/>
            <person name="Bain P.A."/>
            <person name="Manny A.R."/>
            <person name="Major K.M."/>
            <person name="Lambert F.N."/>
            <person name="Vulpe C.D."/>
            <person name="Tuck P."/>
            <person name="Blalock B.J."/>
            <person name="Lin Y.Y."/>
            <person name="Smith M.E."/>
            <person name="Ochoa-Acuna H."/>
            <person name="Chen M.M."/>
            <person name="Childers C.P."/>
            <person name="Qu J."/>
            <person name="Dugan S."/>
            <person name="Lee S.L."/>
            <person name="Chao H."/>
            <person name="Dinh H."/>
            <person name="Han Y."/>
            <person name="Doddapaneni H."/>
            <person name="Worley K.C."/>
            <person name="Muzny D.M."/>
            <person name="Gibbs R.A."/>
            <person name="Richards S."/>
        </authorList>
    </citation>
    <scope>NUCLEOTIDE SEQUENCE</scope>
    <source>
        <strain evidence="8">HAZT.00-mixed</strain>
        <tissue evidence="8">Whole organism</tissue>
    </source>
</reference>
<feature type="transmembrane region" description="Helical" evidence="7">
    <location>
        <begin position="115"/>
        <end position="133"/>
    </location>
</feature>
<dbReference type="OrthoDB" id="6132759at2759"/>
<feature type="transmembrane region" description="Helical" evidence="7">
    <location>
        <begin position="526"/>
        <end position="545"/>
    </location>
</feature>
<dbReference type="GO" id="GO:0005412">
    <property type="term" value="F:D-glucose:sodium symporter activity"/>
    <property type="evidence" value="ECO:0007669"/>
    <property type="project" value="TreeGrafter"/>
</dbReference>
<evidence type="ECO:0000256" key="5">
    <source>
        <dbReference type="ARBA" id="ARBA00023136"/>
    </source>
</evidence>
<evidence type="ECO:0000256" key="1">
    <source>
        <dbReference type="ARBA" id="ARBA00004141"/>
    </source>
</evidence>
<keyword evidence="4 7" id="KW-1133">Transmembrane helix</keyword>
<feature type="transmembrane region" description="Helical" evidence="7">
    <location>
        <begin position="304"/>
        <end position="326"/>
    </location>
</feature>
<proteinExistence type="inferred from homology"/>
<evidence type="ECO:0000256" key="6">
    <source>
        <dbReference type="RuleBase" id="RU362091"/>
    </source>
</evidence>
<comment type="caution">
    <text evidence="8">The sequence shown here is derived from an EMBL/GenBank/DDBJ whole genome shotgun (WGS) entry which is preliminary data.</text>
</comment>
<dbReference type="InterPro" id="IPR018212">
    <property type="entry name" value="Na/solute_symporter_CS"/>
</dbReference>
<dbReference type="PROSITE" id="PS00457">
    <property type="entry name" value="NA_SOLUT_SYMP_2"/>
    <property type="match status" value="1"/>
</dbReference>
<evidence type="ECO:0008006" key="9">
    <source>
        <dbReference type="Google" id="ProtNLM"/>
    </source>
</evidence>
<feature type="transmembrane region" description="Helical" evidence="7">
    <location>
        <begin position="273"/>
        <end position="292"/>
    </location>
</feature>
<dbReference type="InterPro" id="IPR001734">
    <property type="entry name" value="Na/solute_symporter"/>
</dbReference>
<feature type="transmembrane region" description="Helical" evidence="7">
    <location>
        <begin position="154"/>
        <end position="175"/>
    </location>
</feature>
<gene>
    <name evidence="8" type="ORF">HAZT_HAZT002249</name>
</gene>
<feature type="transmembrane region" description="Helical" evidence="7">
    <location>
        <begin position="20"/>
        <end position="45"/>
    </location>
</feature>
<keyword evidence="5 7" id="KW-0472">Membrane</keyword>
<dbReference type="Proteomes" id="UP000711488">
    <property type="component" value="Unassembled WGS sequence"/>
</dbReference>
<dbReference type="PROSITE" id="PS50283">
    <property type="entry name" value="NA_SOLUT_SYMP_3"/>
    <property type="match status" value="1"/>
</dbReference>
<dbReference type="AlphaFoldDB" id="A0A6A0H4Y2"/>
<dbReference type="Pfam" id="PF00474">
    <property type="entry name" value="SSF"/>
    <property type="match status" value="1"/>
</dbReference>
<dbReference type="PANTHER" id="PTHR11819">
    <property type="entry name" value="SOLUTE CARRIER FAMILY 5"/>
    <property type="match status" value="1"/>
</dbReference>
<dbReference type="Gene3D" id="1.20.1730.10">
    <property type="entry name" value="Sodium/glucose cotransporter"/>
    <property type="match status" value="1"/>
</dbReference>
<evidence type="ECO:0000256" key="3">
    <source>
        <dbReference type="ARBA" id="ARBA00022692"/>
    </source>
</evidence>
<evidence type="ECO:0000313" key="8">
    <source>
        <dbReference type="EMBL" id="KAA0198526.1"/>
    </source>
</evidence>
<feature type="transmembrane region" description="Helical" evidence="7">
    <location>
        <begin position="388"/>
        <end position="410"/>
    </location>
</feature>
<dbReference type="InterPro" id="IPR038377">
    <property type="entry name" value="Na/Glc_symporter_sf"/>
</dbReference>
<name>A0A6A0H4Y2_HYAAZ</name>
<comment type="similarity">
    <text evidence="2 6">Belongs to the sodium:solute symporter (SSF) (TC 2.A.21) family.</text>
</comment>
<accession>A0A6A0H4Y2</accession>
<comment type="subcellular location">
    <subcellularLocation>
        <location evidence="1">Membrane</location>
        <topology evidence="1">Multi-pass membrane protein</topology>
    </subcellularLocation>
</comment>
<dbReference type="NCBIfam" id="TIGR00813">
    <property type="entry name" value="sss"/>
    <property type="match status" value="1"/>
</dbReference>
<feature type="transmembrane region" description="Helical" evidence="7">
    <location>
        <begin position="222"/>
        <end position="252"/>
    </location>
</feature>
<organism evidence="8">
    <name type="scientific">Hyalella azteca</name>
    <name type="common">Amphipod</name>
    <dbReference type="NCBI Taxonomy" id="294128"/>
    <lineage>
        <taxon>Eukaryota</taxon>
        <taxon>Metazoa</taxon>
        <taxon>Ecdysozoa</taxon>
        <taxon>Arthropoda</taxon>
        <taxon>Crustacea</taxon>
        <taxon>Multicrustacea</taxon>
        <taxon>Malacostraca</taxon>
        <taxon>Eumalacostraca</taxon>
        <taxon>Peracarida</taxon>
        <taxon>Amphipoda</taxon>
        <taxon>Senticaudata</taxon>
        <taxon>Talitrida</taxon>
        <taxon>Talitroidea</taxon>
        <taxon>Hyalellidae</taxon>
        <taxon>Hyalella</taxon>
    </lineage>
</organism>
<evidence type="ECO:0000256" key="7">
    <source>
        <dbReference type="SAM" id="Phobius"/>
    </source>
</evidence>
<keyword evidence="3 7" id="KW-0812">Transmembrane</keyword>